<feature type="region of interest" description="Disordered" evidence="1">
    <location>
        <begin position="335"/>
        <end position="359"/>
    </location>
</feature>
<evidence type="ECO:0000313" key="3">
    <source>
        <dbReference type="Proteomes" id="UP000037460"/>
    </source>
</evidence>
<feature type="compositionally biased region" description="Gly residues" evidence="1">
    <location>
        <begin position="337"/>
        <end position="348"/>
    </location>
</feature>
<dbReference type="Proteomes" id="UP000037460">
    <property type="component" value="Unassembled WGS sequence"/>
</dbReference>
<dbReference type="AlphaFoldDB" id="A0A0M0JI03"/>
<reference evidence="3" key="1">
    <citation type="journal article" date="2015" name="PLoS Genet.">
        <title>Genome Sequence and Transcriptome Analyses of Chrysochromulina tobin: Metabolic Tools for Enhanced Algal Fitness in the Prominent Order Prymnesiales (Haptophyceae).</title>
        <authorList>
            <person name="Hovde B.T."/>
            <person name="Deodato C.R."/>
            <person name="Hunsperger H.M."/>
            <person name="Ryken S.A."/>
            <person name="Yost W."/>
            <person name="Jha R.K."/>
            <person name="Patterson J."/>
            <person name="Monnat R.J. Jr."/>
            <person name="Barlow S.B."/>
            <person name="Starkenburg S.R."/>
            <person name="Cattolico R.A."/>
        </authorList>
    </citation>
    <scope>NUCLEOTIDE SEQUENCE</scope>
    <source>
        <strain evidence="3">CCMP291</strain>
    </source>
</reference>
<dbReference type="EMBL" id="JWZX01002881">
    <property type="protein sequence ID" value="KOO26214.1"/>
    <property type="molecule type" value="Genomic_DNA"/>
</dbReference>
<proteinExistence type="predicted"/>
<sequence length="444" mass="49147">MRPLSLTGSAFAHLWQSPSHSITSRVYTDPESVELLGRRIAALSGPAKHALCCSLLREADGLAHPGARFDDEAREGYDWQRDDVKVAVRSSQLAWQMQGNYTGRWVLSFSNVRLASEVEDSPHHELQLAVVTPDGIEIWRHDRRTGVGHAGRLERVQGKRIMMYGKVGVRGWRAAHELWIRPKLQQGGCMLLESVPYVDGRMSAAFALNRGIESPVLAAFARAPMAELGPGPRRAALAKLVKTVDRQLHPKATFAEGARRRLESPRVRRAHASIELEDEDSNQGQFLGRHWEKECSWRRDGQRVTVRSAQMNWEASHCRWRFLFSGIRLPAAAPRAKGGGVGDGGSVDGEGDAPGDTADQRAHASLDELLLALYTPRGCYVYRHDLSLGLTRTGRVNALQGFHIKLHGPVREESWAAALDGTILPKLDAACERLAFVAFENADS</sequence>
<organism evidence="2 3">
    <name type="scientific">Chrysochromulina tobinii</name>
    <dbReference type="NCBI Taxonomy" id="1460289"/>
    <lineage>
        <taxon>Eukaryota</taxon>
        <taxon>Haptista</taxon>
        <taxon>Haptophyta</taxon>
        <taxon>Prymnesiophyceae</taxon>
        <taxon>Prymnesiales</taxon>
        <taxon>Chrysochromulinaceae</taxon>
        <taxon>Chrysochromulina</taxon>
    </lineage>
</organism>
<evidence type="ECO:0000256" key="1">
    <source>
        <dbReference type="SAM" id="MobiDB-lite"/>
    </source>
</evidence>
<gene>
    <name evidence="2" type="ORF">Ctob_000171</name>
</gene>
<protein>
    <submittedName>
        <fullName evidence="2">Uncharacterized protein</fullName>
    </submittedName>
</protein>
<name>A0A0M0JI03_9EUKA</name>
<dbReference type="OrthoDB" id="441522at2759"/>
<keyword evidence="3" id="KW-1185">Reference proteome</keyword>
<comment type="caution">
    <text evidence="2">The sequence shown here is derived from an EMBL/GenBank/DDBJ whole genome shotgun (WGS) entry which is preliminary data.</text>
</comment>
<accession>A0A0M0JI03</accession>
<evidence type="ECO:0000313" key="2">
    <source>
        <dbReference type="EMBL" id="KOO26214.1"/>
    </source>
</evidence>